<evidence type="ECO:0000313" key="5">
    <source>
        <dbReference type="Proteomes" id="UP001214170"/>
    </source>
</evidence>
<dbReference type="InterPro" id="IPR002701">
    <property type="entry name" value="CM_II_prokaryot"/>
</dbReference>
<evidence type="ECO:0000259" key="3">
    <source>
        <dbReference type="PROSITE" id="PS51168"/>
    </source>
</evidence>
<dbReference type="Pfam" id="PF01817">
    <property type="entry name" value="CM_2"/>
    <property type="match status" value="1"/>
</dbReference>
<dbReference type="EMBL" id="CP121261">
    <property type="protein sequence ID" value="WFP05830.1"/>
    <property type="molecule type" value="Genomic_DNA"/>
</dbReference>
<dbReference type="EC" id="5.4.99.5" evidence="1"/>
<sequence>MQASEPLRQIRAQIDQIDDQLVPLLAKRIRLALEASEHKNTDDEIRGCDRVQEVLEGVKLRARKEGGAVDSILAIYTFLVQELTTLQLRAKAGQS</sequence>
<dbReference type="SMART" id="SM00830">
    <property type="entry name" value="CM_2"/>
    <property type="match status" value="1"/>
</dbReference>
<reference evidence="4 5" key="1">
    <citation type="submission" date="2023-03" db="EMBL/GenBank/DDBJ databases">
        <title>Achromobacter spanius LIG8.</title>
        <authorList>
            <person name="Shrestha S."/>
        </authorList>
    </citation>
    <scope>NUCLEOTIDE SEQUENCE [LARGE SCALE GENOMIC DNA]</scope>
    <source>
        <strain evidence="4 5">LIG8</strain>
    </source>
</reference>
<evidence type="ECO:0000313" key="4">
    <source>
        <dbReference type="EMBL" id="WFP05830.1"/>
    </source>
</evidence>
<dbReference type="InterPro" id="IPR036979">
    <property type="entry name" value="CM_dom_sf"/>
</dbReference>
<dbReference type="Gene3D" id="1.20.59.10">
    <property type="entry name" value="Chorismate mutase"/>
    <property type="match status" value="1"/>
</dbReference>
<dbReference type="Proteomes" id="UP001214170">
    <property type="component" value="Chromosome"/>
</dbReference>
<protein>
    <recommendedName>
        <fullName evidence="1">chorismate mutase</fullName>
        <ecNumber evidence="1">5.4.99.5</ecNumber>
    </recommendedName>
</protein>
<dbReference type="InterPro" id="IPR051331">
    <property type="entry name" value="Chorismate_mutase-related"/>
</dbReference>
<dbReference type="PANTHER" id="PTHR38041">
    <property type="entry name" value="CHORISMATE MUTASE"/>
    <property type="match status" value="1"/>
</dbReference>
<evidence type="ECO:0000256" key="1">
    <source>
        <dbReference type="ARBA" id="ARBA00012404"/>
    </source>
</evidence>
<dbReference type="SUPFAM" id="SSF48600">
    <property type="entry name" value="Chorismate mutase II"/>
    <property type="match status" value="1"/>
</dbReference>
<dbReference type="InterPro" id="IPR036263">
    <property type="entry name" value="Chorismate_II_sf"/>
</dbReference>
<accession>A0ABY8GLX0</accession>
<dbReference type="RefSeq" id="WP_268081039.1">
    <property type="nucleotide sequence ID" value="NZ_CP106885.1"/>
</dbReference>
<keyword evidence="2" id="KW-0413">Isomerase</keyword>
<evidence type="ECO:0000256" key="2">
    <source>
        <dbReference type="ARBA" id="ARBA00023235"/>
    </source>
</evidence>
<gene>
    <name evidence="4" type="ORF">P8T11_15960</name>
</gene>
<dbReference type="PANTHER" id="PTHR38041:SF1">
    <property type="entry name" value="CHORISMATE MUTASE"/>
    <property type="match status" value="1"/>
</dbReference>
<dbReference type="PROSITE" id="PS51168">
    <property type="entry name" value="CHORISMATE_MUT_2"/>
    <property type="match status" value="1"/>
</dbReference>
<name>A0ABY8GLX0_9BURK</name>
<feature type="domain" description="Chorismate mutase" evidence="3">
    <location>
        <begin position="1"/>
        <end position="91"/>
    </location>
</feature>
<proteinExistence type="predicted"/>
<keyword evidence="5" id="KW-1185">Reference proteome</keyword>
<organism evidence="4 5">
    <name type="scientific">Achromobacter spanius</name>
    <dbReference type="NCBI Taxonomy" id="217203"/>
    <lineage>
        <taxon>Bacteria</taxon>
        <taxon>Pseudomonadati</taxon>
        <taxon>Pseudomonadota</taxon>
        <taxon>Betaproteobacteria</taxon>
        <taxon>Burkholderiales</taxon>
        <taxon>Alcaligenaceae</taxon>
        <taxon>Achromobacter</taxon>
    </lineage>
</organism>